<gene>
    <name evidence="2" type="ORF">EgrG_001180900</name>
</gene>
<dbReference type="GO" id="GO:0005840">
    <property type="term" value="C:ribosome"/>
    <property type="evidence" value="ECO:0007669"/>
    <property type="project" value="UniProtKB-KW"/>
</dbReference>
<dbReference type="Pfam" id="PF10037">
    <property type="entry name" value="MRP-S27"/>
    <property type="match status" value="1"/>
</dbReference>
<dbReference type="PANTHER" id="PTHR21393:SF0">
    <property type="entry name" value="SMALL RIBOSOMAL SUBUNIT PROTEIN MS27"/>
    <property type="match status" value="1"/>
</dbReference>
<keyword evidence="2" id="KW-0689">Ribosomal protein</keyword>
<accession>A0A068WVX3</accession>
<evidence type="ECO:0000313" key="3">
    <source>
        <dbReference type="Proteomes" id="UP000492820"/>
    </source>
</evidence>
<reference evidence="4" key="3">
    <citation type="submission" date="2020-10" db="UniProtKB">
        <authorList>
            <consortium name="WormBaseParasite"/>
        </authorList>
    </citation>
    <scope>IDENTIFICATION</scope>
</reference>
<dbReference type="EMBL" id="LK028587">
    <property type="protein sequence ID" value="CDS22647.1"/>
    <property type="molecule type" value="Genomic_DNA"/>
</dbReference>
<name>A0A068WVX3_ECHGR</name>
<evidence type="ECO:0000313" key="2">
    <source>
        <dbReference type="EMBL" id="CDS22647.1"/>
    </source>
</evidence>
<dbReference type="AlphaFoldDB" id="A0A068WVX3"/>
<protein>
    <submittedName>
        <fullName evidence="2 4">Ribosomal protein S27 mitochondrial</fullName>
    </submittedName>
</protein>
<evidence type="ECO:0000256" key="1">
    <source>
        <dbReference type="ARBA" id="ARBA00004173"/>
    </source>
</evidence>
<reference evidence="2 3" key="1">
    <citation type="journal article" date="2013" name="Nature">
        <title>The genomes of four tapeworm species reveal adaptations to parasitism.</title>
        <authorList>
            <person name="Tsai I.J."/>
            <person name="Zarowiecki M."/>
            <person name="Holroyd N."/>
            <person name="Garciarrubio A."/>
            <person name="Sanchez-Flores A."/>
            <person name="Brooks K.L."/>
            <person name="Tracey A."/>
            <person name="Bobes R.J."/>
            <person name="Fragoso G."/>
            <person name="Sciutto E."/>
            <person name="Aslett M."/>
            <person name="Beasley H."/>
            <person name="Bennett H.M."/>
            <person name="Cai J."/>
            <person name="Camicia F."/>
            <person name="Clark R."/>
            <person name="Cucher M."/>
            <person name="De Silva N."/>
            <person name="Day T.A."/>
            <person name="Deplazes P."/>
            <person name="Estrada K."/>
            <person name="Fernandez C."/>
            <person name="Holland P.W."/>
            <person name="Hou J."/>
            <person name="Hu S."/>
            <person name="Huckvale T."/>
            <person name="Hung S.S."/>
            <person name="Kamenetzky L."/>
            <person name="Keane J.A."/>
            <person name="Kiss F."/>
            <person name="Koziol U."/>
            <person name="Lambert O."/>
            <person name="Liu K."/>
            <person name="Luo X."/>
            <person name="Luo Y."/>
            <person name="Macchiaroli N."/>
            <person name="Nichol S."/>
            <person name="Paps J."/>
            <person name="Parkinson J."/>
            <person name="Pouchkina-Stantcheva N."/>
            <person name="Riddiford N."/>
            <person name="Rosenzvit M."/>
            <person name="Salinas G."/>
            <person name="Wasmuth J.D."/>
            <person name="Zamanian M."/>
            <person name="Zheng Y."/>
            <person name="Cai X."/>
            <person name="Soberon X."/>
            <person name="Olson P.D."/>
            <person name="Laclette J.P."/>
            <person name="Brehm K."/>
            <person name="Berriman M."/>
            <person name="Garciarrubio A."/>
            <person name="Bobes R.J."/>
            <person name="Fragoso G."/>
            <person name="Sanchez-Flores A."/>
            <person name="Estrada K."/>
            <person name="Cevallos M.A."/>
            <person name="Morett E."/>
            <person name="Gonzalez V."/>
            <person name="Portillo T."/>
            <person name="Ochoa-Leyva A."/>
            <person name="Jose M.V."/>
            <person name="Sciutto E."/>
            <person name="Landa A."/>
            <person name="Jimenez L."/>
            <person name="Valdes V."/>
            <person name="Carrero J.C."/>
            <person name="Larralde C."/>
            <person name="Morales-Montor J."/>
            <person name="Limon-Lason J."/>
            <person name="Soberon X."/>
            <person name="Laclette J.P."/>
        </authorList>
    </citation>
    <scope>NUCLEOTIDE SEQUENCE [LARGE SCALE GENOMIC DNA]</scope>
</reference>
<dbReference type="GO" id="GO:0005739">
    <property type="term" value="C:mitochondrion"/>
    <property type="evidence" value="ECO:0007669"/>
    <property type="project" value="UniProtKB-SubCell"/>
</dbReference>
<dbReference type="PANTHER" id="PTHR21393">
    <property type="entry name" value="MITOCHONDRIAL 28S RIBOSOMAL PROTEIN S27"/>
    <property type="match status" value="1"/>
</dbReference>
<reference evidence="2" key="2">
    <citation type="submission" date="2014-06" db="EMBL/GenBank/DDBJ databases">
        <authorList>
            <person name="Aslett M."/>
        </authorList>
    </citation>
    <scope>NUCLEOTIDE SEQUENCE</scope>
</reference>
<dbReference type="WBParaSite" id="EgrG_001180900">
    <property type="protein sequence ID" value="EgrG_001180900"/>
    <property type="gene ID" value="EgrG_001180900"/>
</dbReference>
<proteinExistence type="predicted"/>
<evidence type="ECO:0000313" key="4">
    <source>
        <dbReference type="WBParaSite" id="EgrG_001180900"/>
    </source>
</evidence>
<dbReference type="OrthoDB" id="19830at2759"/>
<sequence>MFQSSLLEQVRDFPHYLRFQFVNKVQQTDKTFLNFLEDITYKFHETQNSLKILDSTRHAMVRNYIHHNEESRVLKLLKERAKTGVFLDEVSANLLLECFIKKRNYLAGLSVMWELCLQSYLEKEPLTPYVTALWLYTTGELIKSGVFFERVEEVGESDNEDDVDVDYRSVAYLRNPNYDGWFDIGRPRLQLGHCLLSLASSIERKLPPLLQNNLAIDLKAIAPSLRLLGFALLENANQLLTFASSKSLVVHGDVLATVEKLIKSSDRRPDNSETRRGEPVLLTESEVDSTLEKFKAIVSTITPLKKSFYTALASLVTSITTDTSIQKAEVERVMRLYDTFEVTRATVWQKEAESLRRRGVLETVKSRLRGLADEEERLTFFEHADTIEHQAWLAPRTRSERRWSRLKEWKKDLREYQEKQQGSRDAAADS</sequence>
<dbReference type="InterPro" id="IPR034913">
    <property type="entry name" value="mS27/PTCD2"/>
</dbReference>
<organism evidence="2">
    <name type="scientific">Echinococcus granulosus</name>
    <name type="common">Hydatid tapeworm</name>
    <dbReference type="NCBI Taxonomy" id="6210"/>
    <lineage>
        <taxon>Eukaryota</taxon>
        <taxon>Metazoa</taxon>
        <taxon>Spiralia</taxon>
        <taxon>Lophotrochozoa</taxon>
        <taxon>Platyhelminthes</taxon>
        <taxon>Cestoda</taxon>
        <taxon>Eucestoda</taxon>
        <taxon>Cyclophyllidea</taxon>
        <taxon>Taeniidae</taxon>
        <taxon>Echinococcus</taxon>
        <taxon>Echinococcus granulosus group</taxon>
    </lineage>
</organism>
<dbReference type="InterPro" id="IPR019266">
    <property type="entry name" value="Ribosomal_mS27"/>
</dbReference>
<dbReference type="Proteomes" id="UP000492820">
    <property type="component" value="Unassembled WGS sequence"/>
</dbReference>
<keyword evidence="2" id="KW-0687">Ribonucleoprotein</keyword>
<comment type="subcellular location">
    <subcellularLocation>
        <location evidence="1">Mitochondrion</location>
    </subcellularLocation>
</comment>